<dbReference type="EC" id="3.6.4.13" evidence="5"/>
<comment type="function">
    <text evidence="5">RNA helicase.</text>
</comment>
<dbReference type="Pfam" id="PF00271">
    <property type="entry name" value="Helicase_C"/>
    <property type="match status" value="1"/>
</dbReference>
<reference evidence="7" key="1">
    <citation type="journal article" date="2021" name="Front. Plant Sci.">
        <title>Chromosome-Scale Genome Assembly for Chinese Sour Jujube and Insights Into Its Genome Evolution and Domestication Signature.</title>
        <authorList>
            <person name="Shen L.-Y."/>
            <person name="Luo H."/>
            <person name="Wang X.-L."/>
            <person name="Wang X.-M."/>
            <person name="Qiu X.-J."/>
            <person name="Liu H."/>
            <person name="Zhou S.-S."/>
            <person name="Jia K.-H."/>
            <person name="Nie S."/>
            <person name="Bao Y.-T."/>
            <person name="Zhang R.-G."/>
            <person name="Yun Q.-Z."/>
            <person name="Chai Y.-H."/>
            <person name="Lu J.-Y."/>
            <person name="Li Y."/>
            <person name="Zhao S.-W."/>
            <person name="Mao J.-F."/>
            <person name="Jia S.-G."/>
            <person name="Mao Y.-M."/>
        </authorList>
    </citation>
    <scope>NUCLEOTIDE SEQUENCE</scope>
    <source>
        <strain evidence="7">AT0</strain>
        <tissue evidence="7">Leaf</tissue>
    </source>
</reference>
<dbReference type="GO" id="GO:0003723">
    <property type="term" value="F:RNA binding"/>
    <property type="evidence" value="ECO:0007669"/>
    <property type="project" value="UniProtKB-UniRule"/>
</dbReference>
<name>A0A978U895_ZIZJJ</name>
<dbReference type="AlphaFoldDB" id="A0A978U895"/>
<dbReference type="CDD" id="cd18787">
    <property type="entry name" value="SF2_C_DEAD"/>
    <property type="match status" value="1"/>
</dbReference>
<evidence type="ECO:0000313" key="8">
    <source>
        <dbReference type="Proteomes" id="UP000813462"/>
    </source>
</evidence>
<evidence type="ECO:0000256" key="3">
    <source>
        <dbReference type="ARBA" id="ARBA00022840"/>
    </source>
</evidence>
<dbReference type="GO" id="GO:0003724">
    <property type="term" value="F:RNA helicase activity"/>
    <property type="evidence" value="ECO:0007669"/>
    <property type="project" value="UniProtKB-EC"/>
</dbReference>
<comment type="catalytic activity">
    <reaction evidence="5">
        <text>ATP + H2O = ADP + phosphate + H(+)</text>
        <dbReference type="Rhea" id="RHEA:13065"/>
        <dbReference type="ChEBI" id="CHEBI:15377"/>
        <dbReference type="ChEBI" id="CHEBI:15378"/>
        <dbReference type="ChEBI" id="CHEBI:30616"/>
        <dbReference type="ChEBI" id="CHEBI:43474"/>
        <dbReference type="ChEBI" id="CHEBI:456216"/>
        <dbReference type="EC" id="3.6.4.13"/>
    </reaction>
</comment>
<comment type="domain">
    <text evidence="5">The Q motif is unique to and characteristic of the DEAD box family of RNA helicases and controls ATP binding and hydrolysis.</text>
</comment>
<dbReference type="GO" id="GO:0016787">
    <property type="term" value="F:hydrolase activity"/>
    <property type="evidence" value="ECO:0007669"/>
    <property type="project" value="UniProtKB-KW"/>
</dbReference>
<evidence type="ECO:0000256" key="1">
    <source>
        <dbReference type="ARBA" id="ARBA00022741"/>
    </source>
</evidence>
<dbReference type="Proteomes" id="UP000813462">
    <property type="component" value="Unassembled WGS sequence"/>
</dbReference>
<keyword evidence="4 5" id="KW-0694">RNA-binding</keyword>
<organism evidence="7 8">
    <name type="scientific">Ziziphus jujuba var. spinosa</name>
    <dbReference type="NCBI Taxonomy" id="714518"/>
    <lineage>
        <taxon>Eukaryota</taxon>
        <taxon>Viridiplantae</taxon>
        <taxon>Streptophyta</taxon>
        <taxon>Embryophyta</taxon>
        <taxon>Tracheophyta</taxon>
        <taxon>Spermatophyta</taxon>
        <taxon>Magnoliopsida</taxon>
        <taxon>eudicotyledons</taxon>
        <taxon>Gunneridae</taxon>
        <taxon>Pentapetalae</taxon>
        <taxon>rosids</taxon>
        <taxon>fabids</taxon>
        <taxon>Rosales</taxon>
        <taxon>Rhamnaceae</taxon>
        <taxon>Paliureae</taxon>
        <taxon>Ziziphus</taxon>
    </lineage>
</organism>
<keyword evidence="2 5" id="KW-0378">Hydrolase</keyword>
<dbReference type="InterPro" id="IPR001650">
    <property type="entry name" value="Helicase_C-like"/>
</dbReference>
<dbReference type="PANTHER" id="PTHR24031">
    <property type="entry name" value="RNA HELICASE"/>
    <property type="match status" value="1"/>
</dbReference>
<gene>
    <name evidence="7" type="ORF">FEM48_ZijujUnG0101600</name>
</gene>
<keyword evidence="5" id="KW-0347">Helicase</keyword>
<comment type="similarity">
    <text evidence="5">Belongs to the DEAD box helicase family.</text>
</comment>
<comment type="caution">
    <text evidence="7">The sequence shown here is derived from an EMBL/GenBank/DDBJ whole genome shotgun (WGS) entry which is preliminary data.</text>
</comment>
<accession>A0A978U895</accession>
<feature type="domain" description="Helicase C-terminal" evidence="6">
    <location>
        <begin position="33"/>
        <end position="189"/>
    </location>
</feature>
<dbReference type="SMART" id="SM00490">
    <property type="entry name" value="HELICc"/>
    <property type="match status" value="1"/>
</dbReference>
<dbReference type="EMBL" id="JAEACU010000391">
    <property type="protein sequence ID" value="KAH7510672.1"/>
    <property type="molecule type" value="Genomic_DNA"/>
</dbReference>
<dbReference type="InterPro" id="IPR027417">
    <property type="entry name" value="P-loop_NTPase"/>
</dbReference>
<dbReference type="PROSITE" id="PS51194">
    <property type="entry name" value="HELICASE_CTER"/>
    <property type="match status" value="1"/>
</dbReference>
<keyword evidence="1 5" id="KW-0547">Nucleotide-binding</keyword>
<evidence type="ECO:0000259" key="6">
    <source>
        <dbReference type="PROSITE" id="PS51194"/>
    </source>
</evidence>
<dbReference type="GO" id="GO:0005524">
    <property type="term" value="F:ATP binding"/>
    <property type="evidence" value="ECO:0007669"/>
    <property type="project" value="UniProtKB-UniRule"/>
</dbReference>
<dbReference type="Gene3D" id="3.40.50.300">
    <property type="entry name" value="P-loop containing nucleotide triphosphate hydrolases"/>
    <property type="match status" value="1"/>
</dbReference>
<keyword evidence="3 5" id="KW-0067">ATP-binding</keyword>
<evidence type="ECO:0000256" key="2">
    <source>
        <dbReference type="ARBA" id="ARBA00022801"/>
    </source>
</evidence>
<dbReference type="SUPFAM" id="SSF52540">
    <property type="entry name" value="P-loop containing nucleoside triphosphate hydrolases"/>
    <property type="match status" value="1"/>
</dbReference>
<protein>
    <recommendedName>
        <fullName evidence="5">ATP-dependent RNA helicase</fullName>
        <ecNumber evidence="5">3.6.4.13</ecNumber>
    </recommendedName>
</protein>
<evidence type="ECO:0000256" key="5">
    <source>
        <dbReference type="RuleBase" id="RU365068"/>
    </source>
</evidence>
<evidence type="ECO:0000256" key="4">
    <source>
        <dbReference type="ARBA" id="ARBA00022884"/>
    </source>
</evidence>
<evidence type="ECO:0000313" key="7">
    <source>
        <dbReference type="EMBL" id="KAH7510672.1"/>
    </source>
</evidence>
<sequence length="239" mass="27199">MNGKKTAGAVLKRCFQMPIGLKQRWIEVTDDTQVDELLKAVNQGFKSKSVDIGSDQCRTMVFANTVDAVEEVAKILLRSGIERYRYHKDCSLEERAKTIDDFQEKGGILVCTDAASRGVDIPNISRVIQAFVVSTSAVDFIHRIGRIGISVERRSRIITRELTNLYQVELVNMDLSLAFTLNPIGMWLLLFVEQRNLVNQWRQHLAGKEASEISLRREVKVNFSIERIKIFITTLQNVN</sequence>
<proteinExistence type="inferred from homology"/>